<feature type="domain" description="D-isomer specific 2-hydroxyacid dehydrogenase NAD-binding" evidence="4">
    <location>
        <begin position="108"/>
        <end position="284"/>
    </location>
</feature>
<dbReference type="AlphaFoldDB" id="A0A934MEL5"/>
<dbReference type="Gene3D" id="3.40.50.720">
    <property type="entry name" value="NAD(P)-binding Rossmann-like Domain"/>
    <property type="match status" value="2"/>
</dbReference>
<evidence type="ECO:0000256" key="2">
    <source>
        <dbReference type="RuleBase" id="RU003719"/>
    </source>
</evidence>
<dbReference type="Pfam" id="PF02826">
    <property type="entry name" value="2-Hacid_dh_C"/>
    <property type="match status" value="1"/>
</dbReference>
<dbReference type="GO" id="GO:0005829">
    <property type="term" value="C:cytosol"/>
    <property type="evidence" value="ECO:0007669"/>
    <property type="project" value="TreeGrafter"/>
</dbReference>
<comment type="similarity">
    <text evidence="2">Belongs to the D-isomer specific 2-hydroxyacid dehydrogenase family.</text>
</comment>
<gene>
    <name evidence="5" type="ORF">JCR33_18270</name>
</gene>
<evidence type="ECO:0000313" key="6">
    <source>
        <dbReference type="Proteomes" id="UP000609531"/>
    </source>
</evidence>
<dbReference type="PROSITE" id="PS00671">
    <property type="entry name" value="D_2_HYDROXYACID_DH_3"/>
    <property type="match status" value="1"/>
</dbReference>
<dbReference type="RefSeq" id="WP_198883565.1">
    <property type="nucleotide sequence ID" value="NZ_JAEKJA010000019.1"/>
</dbReference>
<dbReference type="InterPro" id="IPR036291">
    <property type="entry name" value="NAD(P)-bd_dom_sf"/>
</dbReference>
<dbReference type="SUPFAM" id="SSF52283">
    <property type="entry name" value="Formate/glycerate dehydrogenase catalytic domain-like"/>
    <property type="match status" value="1"/>
</dbReference>
<dbReference type="PANTHER" id="PTHR10996:SF283">
    <property type="entry name" value="GLYOXYLATE_HYDROXYPYRUVATE REDUCTASE B"/>
    <property type="match status" value="1"/>
</dbReference>
<dbReference type="SUPFAM" id="SSF51735">
    <property type="entry name" value="NAD(P)-binding Rossmann-fold domains"/>
    <property type="match status" value="1"/>
</dbReference>
<evidence type="ECO:0000259" key="4">
    <source>
        <dbReference type="Pfam" id="PF02826"/>
    </source>
</evidence>
<keyword evidence="6" id="KW-1185">Reference proteome</keyword>
<dbReference type="InterPro" id="IPR050223">
    <property type="entry name" value="D-isomer_2-hydroxyacid_DH"/>
</dbReference>
<reference evidence="5" key="1">
    <citation type="submission" date="2020-12" db="EMBL/GenBank/DDBJ databases">
        <title>Bacterial taxonomy.</title>
        <authorList>
            <person name="Pan X."/>
        </authorList>
    </citation>
    <scope>NUCLEOTIDE SEQUENCE</scope>
    <source>
        <strain evidence="5">B2012</strain>
    </source>
</reference>
<comment type="caution">
    <text evidence="5">The sequence shown here is derived from an EMBL/GenBank/DDBJ whole genome shotgun (WGS) entry which is preliminary data.</text>
</comment>
<dbReference type="Pfam" id="PF00389">
    <property type="entry name" value="2-Hacid_dh"/>
    <property type="match status" value="1"/>
</dbReference>
<dbReference type="InterPro" id="IPR006140">
    <property type="entry name" value="D-isomer_DH_NAD-bd"/>
</dbReference>
<dbReference type="GO" id="GO:0051287">
    <property type="term" value="F:NAD binding"/>
    <property type="evidence" value="ECO:0007669"/>
    <property type="project" value="InterPro"/>
</dbReference>
<keyword evidence="1 2" id="KW-0560">Oxidoreductase</keyword>
<dbReference type="PANTHER" id="PTHR10996">
    <property type="entry name" value="2-HYDROXYACID DEHYDROGENASE-RELATED"/>
    <property type="match status" value="1"/>
</dbReference>
<protein>
    <recommendedName>
        <fullName evidence="7">Hydroxyacid dehydrogenase</fullName>
    </recommendedName>
</protein>
<dbReference type="Proteomes" id="UP000609531">
    <property type="component" value="Unassembled WGS sequence"/>
</dbReference>
<accession>A0A934MEL5</accession>
<dbReference type="InterPro" id="IPR029753">
    <property type="entry name" value="D-isomer_DH_CS"/>
</dbReference>
<dbReference type="EMBL" id="JAEKJA010000019">
    <property type="protein sequence ID" value="MBJ3777657.1"/>
    <property type="molecule type" value="Genomic_DNA"/>
</dbReference>
<evidence type="ECO:0000259" key="3">
    <source>
        <dbReference type="Pfam" id="PF00389"/>
    </source>
</evidence>
<organism evidence="5 6">
    <name type="scientific">Acuticoccus mangrovi</name>
    <dbReference type="NCBI Taxonomy" id="2796142"/>
    <lineage>
        <taxon>Bacteria</taxon>
        <taxon>Pseudomonadati</taxon>
        <taxon>Pseudomonadota</taxon>
        <taxon>Alphaproteobacteria</taxon>
        <taxon>Hyphomicrobiales</taxon>
        <taxon>Amorphaceae</taxon>
        <taxon>Acuticoccus</taxon>
    </lineage>
</organism>
<evidence type="ECO:0000256" key="1">
    <source>
        <dbReference type="ARBA" id="ARBA00023002"/>
    </source>
</evidence>
<evidence type="ECO:0008006" key="7">
    <source>
        <dbReference type="Google" id="ProtNLM"/>
    </source>
</evidence>
<sequence>MTRRLLFGAAWPPALVAKLQAVLEGWEIVLWPEVGEAERKAADVVVPTGAKVDRAFLEGSRVRLVHQFGVGLDTVDLAAAKDLGVMVANAPSVLSGGAAAVAEGAVLLVLMCARLRPQQERFLAQQRWNWQMPLNLGLAGRTVGLVGFGNIGRQIAQRLRAFDMTVHAVRRSGDPDGEAAGLGLASIGTMDALGEMLAASDVVVICAPLNEGTRNLFDAAMLARMKPGAILVNVGRGGIIDEAALIEALDAGALHAAGLDTIATEPAPLDSPLLSHERIVVTPHDAGVSDKAFDGVAAILKENLRRMEAGEELLHRAV</sequence>
<dbReference type="InterPro" id="IPR006139">
    <property type="entry name" value="D-isomer_2_OHA_DH_cat_dom"/>
</dbReference>
<proteinExistence type="inferred from homology"/>
<dbReference type="GO" id="GO:0016618">
    <property type="term" value="F:hydroxypyruvate reductase [NAD(P)H] activity"/>
    <property type="evidence" value="ECO:0007669"/>
    <property type="project" value="TreeGrafter"/>
</dbReference>
<evidence type="ECO:0000313" key="5">
    <source>
        <dbReference type="EMBL" id="MBJ3777657.1"/>
    </source>
</evidence>
<name>A0A934MEL5_9HYPH</name>
<dbReference type="GO" id="GO:0030267">
    <property type="term" value="F:glyoxylate reductase (NADPH) activity"/>
    <property type="evidence" value="ECO:0007669"/>
    <property type="project" value="TreeGrafter"/>
</dbReference>
<feature type="domain" description="D-isomer specific 2-hydroxyacid dehydrogenase catalytic" evidence="3">
    <location>
        <begin position="40"/>
        <end position="316"/>
    </location>
</feature>